<evidence type="ECO:0000256" key="7">
    <source>
        <dbReference type="ARBA" id="ARBA00023242"/>
    </source>
</evidence>
<gene>
    <name evidence="11" type="ORF">ORAREDHAP_LOCUS15852</name>
</gene>
<dbReference type="EMBL" id="CAEKKB010000002">
    <property type="protein sequence ID" value="CAB4300616.1"/>
    <property type="molecule type" value="Genomic_DNA"/>
</dbReference>
<evidence type="ECO:0000256" key="5">
    <source>
        <dbReference type="ARBA" id="ARBA00022990"/>
    </source>
</evidence>
<dbReference type="OrthoDB" id="842664at2759"/>
<evidence type="ECO:0000256" key="3">
    <source>
        <dbReference type="ARBA" id="ARBA00010343"/>
    </source>
</evidence>
<accession>A0A6J5WFQ0</accession>
<dbReference type="Gene3D" id="1.10.20.10">
    <property type="entry name" value="Histone, subunit A"/>
    <property type="match status" value="1"/>
</dbReference>
<dbReference type="PANTHER" id="PTHR45810">
    <property type="entry name" value="HISTONE H3.2"/>
    <property type="match status" value="1"/>
</dbReference>
<comment type="subcellular location">
    <subcellularLocation>
        <location evidence="2">Chromosome</location>
    </subcellularLocation>
    <subcellularLocation>
        <location evidence="1">Nucleus</location>
    </subcellularLocation>
</comment>
<keyword evidence="12" id="KW-1185">Reference proteome</keyword>
<dbReference type="GO" id="GO:0030527">
    <property type="term" value="F:structural constituent of chromatin"/>
    <property type="evidence" value="ECO:0007669"/>
    <property type="project" value="InterPro"/>
</dbReference>
<proteinExistence type="inferred from homology"/>
<feature type="region of interest" description="Disordered" evidence="9">
    <location>
        <begin position="1"/>
        <end position="22"/>
    </location>
</feature>
<evidence type="ECO:0000313" key="12">
    <source>
        <dbReference type="Proteomes" id="UP000507245"/>
    </source>
</evidence>
<name>A0A6J5WFQ0_PRUAR</name>
<dbReference type="InterPro" id="IPR007125">
    <property type="entry name" value="H2A/H2B/H3"/>
</dbReference>
<dbReference type="InterPro" id="IPR009072">
    <property type="entry name" value="Histone-fold"/>
</dbReference>
<comment type="similarity">
    <text evidence="3">Belongs to the histone H3 family.</text>
</comment>
<keyword evidence="7" id="KW-0539">Nucleus</keyword>
<evidence type="ECO:0000256" key="8">
    <source>
        <dbReference type="ARBA" id="ARBA00023269"/>
    </source>
</evidence>
<evidence type="ECO:0000256" key="9">
    <source>
        <dbReference type="SAM" id="MobiDB-lite"/>
    </source>
</evidence>
<keyword evidence="8" id="KW-0544">Nucleosome core</keyword>
<keyword evidence="4" id="KW-0158">Chromosome</keyword>
<dbReference type="SMART" id="SM00428">
    <property type="entry name" value="H3"/>
    <property type="match status" value="1"/>
</dbReference>
<dbReference type="GO" id="GO:0000786">
    <property type="term" value="C:nucleosome"/>
    <property type="evidence" value="ECO:0007669"/>
    <property type="project" value="UniProtKB-KW"/>
</dbReference>
<dbReference type="SUPFAM" id="SSF47113">
    <property type="entry name" value="Histone-fold"/>
    <property type="match status" value="1"/>
</dbReference>
<dbReference type="AlphaFoldDB" id="A0A6J5WFQ0"/>
<reference evidence="12" key="1">
    <citation type="journal article" date="2020" name="Genome Biol.">
        <title>Gamete binning: chromosome-level and haplotype-resolved genome assembly enabled by high-throughput single-cell sequencing of gamete genomes.</title>
        <authorList>
            <person name="Campoy J.A."/>
            <person name="Sun H."/>
            <person name="Goel M."/>
            <person name="Jiao W.-B."/>
            <person name="Folz-Donahue K."/>
            <person name="Wang N."/>
            <person name="Rubio M."/>
            <person name="Liu C."/>
            <person name="Kukat C."/>
            <person name="Ruiz D."/>
            <person name="Huettel B."/>
            <person name="Schneeberger K."/>
        </authorList>
    </citation>
    <scope>NUCLEOTIDE SEQUENCE [LARGE SCALE GENOMIC DNA]</scope>
    <source>
        <strain evidence="12">cv. Rojo Pasion</strain>
    </source>
</reference>
<dbReference type="GO" id="GO:0046982">
    <property type="term" value="F:protein heterodimerization activity"/>
    <property type="evidence" value="ECO:0007669"/>
    <property type="project" value="InterPro"/>
</dbReference>
<evidence type="ECO:0000256" key="1">
    <source>
        <dbReference type="ARBA" id="ARBA00004123"/>
    </source>
</evidence>
<sequence>MARVKHTANRKDNKSSRNQPGLSLSLSSLSLSLYAFADAHPRHHLQHNRWERGVRGGESGKLVWELLNFFTCIYLFAERSLVLGANSPEPSGRTQRSERNSPTTPGTQKKKRPQRNAPTTPETQRKKRRFRPGTVALREIRHFQKTCSLLIPAAPFIRAVREVSNNLSHGSIRWTPDALLAIQEAAEDHLVHLFEDSMLCAIHAKRVTLMKKDFELARRIGGIGRQW</sequence>
<evidence type="ECO:0000259" key="10">
    <source>
        <dbReference type="Pfam" id="PF00125"/>
    </source>
</evidence>
<evidence type="ECO:0000256" key="6">
    <source>
        <dbReference type="ARBA" id="ARBA00023125"/>
    </source>
</evidence>
<dbReference type="GO" id="GO:0003677">
    <property type="term" value="F:DNA binding"/>
    <property type="evidence" value="ECO:0007669"/>
    <property type="project" value="UniProtKB-KW"/>
</dbReference>
<dbReference type="Pfam" id="PF00125">
    <property type="entry name" value="Histone"/>
    <property type="match status" value="1"/>
</dbReference>
<organism evidence="11 12">
    <name type="scientific">Prunus armeniaca</name>
    <name type="common">Apricot</name>
    <name type="synonym">Armeniaca vulgaris</name>
    <dbReference type="NCBI Taxonomy" id="36596"/>
    <lineage>
        <taxon>Eukaryota</taxon>
        <taxon>Viridiplantae</taxon>
        <taxon>Streptophyta</taxon>
        <taxon>Embryophyta</taxon>
        <taxon>Tracheophyta</taxon>
        <taxon>Spermatophyta</taxon>
        <taxon>Magnoliopsida</taxon>
        <taxon>eudicotyledons</taxon>
        <taxon>Gunneridae</taxon>
        <taxon>Pentapetalae</taxon>
        <taxon>rosids</taxon>
        <taxon>fabids</taxon>
        <taxon>Rosales</taxon>
        <taxon>Rosaceae</taxon>
        <taxon>Amygdaloideae</taxon>
        <taxon>Amygdaleae</taxon>
        <taxon>Prunus</taxon>
    </lineage>
</organism>
<dbReference type="CDD" id="cd22911">
    <property type="entry name" value="HFD_H3"/>
    <property type="match status" value="1"/>
</dbReference>
<keyword evidence="5" id="KW-0007">Acetylation</keyword>
<evidence type="ECO:0000256" key="2">
    <source>
        <dbReference type="ARBA" id="ARBA00004286"/>
    </source>
</evidence>
<dbReference type="GO" id="GO:0005634">
    <property type="term" value="C:nucleus"/>
    <property type="evidence" value="ECO:0007669"/>
    <property type="project" value="UniProtKB-SubCell"/>
</dbReference>
<feature type="region of interest" description="Disordered" evidence="9">
    <location>
        <begin position="85"/>
        <end position="131"/>
    </location>
</feature>
<feature type="domain" description="Core Histone H2A/H2B/H3" evidence="10">
    <location>
        <begin position="132"/>
        <end position="220"/>
    </location>
</feature>
<keyword evidence="6" id="KW-0238">DNA-binding</keyword>
<dbReference type="FunFam" id="1.10.20.10:FF:000085">
    <property type="entry name" value="Histone H3.2"/>
    <property type="match status" value="1"/>
</dbReference>
<evidence type="ECO:0000256" key="4">
    <source>
        <dbReference type="ARBA" id="ARBA00022454"/>
    </source>
</evidence>
<feature type="compositionally biased region" description="Polar residues" evidence="9">
    <location>
        <begin position="88"/>
        <end position="107"/>
    </location>
</feature>
<dbReference type="PANTHER" id="PTHR45810:SF17">
    <property type="entry name" value="HISTONE H3-LIKE CENTROMERIC PROTEIN A"/>
    <property type="match status" value="1"/>
</dbReference>
<evidence type="ECO:0000313" key="11">
    <source>
        <dbReference type="EMBL" id="CAB4300616.1"/>
    </source>
</evidence>
<dbReference type="Proteomes" id="UP000507245">
    <property type="component" value="Unassembled WGS sequence"/>
</dbReference>
<protein>
    <recommendedName>
        <fullName evidence="10">Core Histone H2A/H2B/H3 domain-containing protein</fullName>
    </recommendedName>
</protein>
<dbReference type="InterPro" id="IPR000164">
    <property type="entry name" value="Histone_H3/CENP-A"/>
</dbReference>